<evidence type="ECO:0000256" key="4">
    <source>
        <dbReference type="ARBA" id="ARBA00024746"/>
    </source>
</evidence>
<evidence type="ECO:0000313" key="9">
    <source>
        <dbReference type="Proteomes" id="UP000823631"/>
    </source>
</evidence>
<evidence type="ECO:0000256" key="2">
    <source>
        <dbReference type="ARBA" id="ARBA00016013"/>
    </source>
</evidence>
<evidence type="ECO:0000313" key="8">
    <source>
        <dbReference type="EMBL" id="MBO8416130.1"/>
    </source>
</evidence>
<dbReference type="Pfam" id="PF13861">
    <property type="entry name" value="FLgD_tudor"/>
    <property type="match status" value="1"/>
</dbReference>
<organism evidence="8 9">
    <name type="scientific">Candidatus Avisuccinivibrio stercorigallinarum</name>
    <dbReference type="NCBI Taxonomy" id="2840704"/>
    <lineage>
        <taxon>Bacteria</taxon>
        <taxon>Pseudomonadati</taxon>
        <taxon>Pseudomonadota</taxon>
        <taxon>Gammaproteobacteria</taxon>
        <taxon>Aeromonadales</taxon>
        <taxon>Succinivibrionaceae</taxon>
        <taxon>Succinivibrionaceae incertae sedis</taxon>
        <taxon>Candidatus Avisuccinivibrio</taxon>
    </lineage>
</organism>
<proteinExistence type="inferred from homology"/>
<keyword evidence="8" id="KW-0969">Cilium</keyword>
<dbReference type="InterPro" id="IPR025963">
    <property type="entry name" value="FLgD_Tudor"/>
</dbReference>
<feature type="domain" description="FlgD Tudor-like" evidence="7">
    <location>
        <begin position="90"/>
        <end position="229"/>
    </location>
</feature>
<evidence type="ECO:0000259" key="7">
    <source>
        <dbReference type="Pfam" id="PF13861"/>
    </source>
</evidence>
<dbReference type="Gene3D" id="2.30.30.910">
    <property type="match status" value="1"/>
</dbReference>
<sequence>MASVSFDYGTIGKTDQYIASEQAASQTTNKNYLDQEDFLQLLTTQLQCQDPTSPVDNNQMVSQMSQLSMVENLTSINTGLTDIISAVNSSSALTASSLVGRSVLVDSSQGYFDGQSPVLAQIDAGSGAQNIKITVKDSNGQIVAEYGADSGSSEMNFAFDGIQSTDEAGNAVYFPAGTYTIEATGEVGGVTQALPVKTYATVGSVTLGSTYSETILNLIGVGEVPLSKVGEISL</sequence>
<evidence type="ECO:0000256" key="5">
    <source>
        <dbReference type="RuleBase" id="RU362076"/>
    </source>
</evidence>
<dbReference type="Pfam" id="PF03963">
    <property type="entry name" value="FlgD"/>
    <property type="match status" value="1"/>
</dbReference>
<dbReference type="InterPro" id="IPR005648">
    <property type="entry name" value="FlgD"/>
</dbReference>
<reference evidence="8" key="2">
    <citation type="journal article" date="2021" name="PeerJ">
        <title>Extensive microbial diversity within the chicken gut microbiome revealed by metagenomics and culture.</title>
        <authorList>
            <person name="Gilroy R."/>
            <person name="Ravi A."/>
            <person name="Getino M."/>
            <person name="Pursley I."/>
            <person name="Horton D.L."/>
            <person name="Alikhan N.F."/>
            <person name="Baker D."/>
            <person name="Gharbi K."/>
            <person name="Hall N."/>
            <person name="Watson M."/>
            <person name="Adriaenssens E.M."/>
            <person name="Foster-Nyarko E."/>
            <person name="Jarju S."/>
            <person name="Secka A."/>
            <person name="Antonio M."/>
            <person name="Oren A."/>
            <person name="Chaudhuri R.R."/>
            <person name="La Ragione R."/>
            <person name="Hildebrand F."/>
            <person name="Pallen M.J."/>
        </authorList>
    </citation>
    <scope>NUCLEOTIDE SEQUENCE</scope>
    <source>
        <strain evidence="8">17213</strain>
    </source>
</reference>
<comment type="function">
    <text evidence="4 5">Required for flagellar hook formation. May act as a scaffolding protein.</text>
</comment>
<keyword evidence="8" id="KW-0282">Flagellum</keyword>
<gene>
    <name evidence="8" type="ORF">IAB19_07120</name>
</gene>
<dbReference type="AlphaFoldDB" id="A0A9D9DD24"/>
<name>A0A9D9DD24_9GAMM</name>
<reference evidence="8" key="1">
    <citation type="submission" date="2020-10" db="EMBL/GenBank/DDBJ databases">
        <authorList>
            <person name="Gilroy R."/>
        </authorList>
    </citation>
    <scope>NUCLEOTIDE SEQUENCE</scope>
    <source>
        <strain evidence="8">17213</strain>
    </source>
</reference>
<keyword evidence="3 5" id="KW-1005">Bacterial flagellum biogenesis</keyword>
<dbReference type="EMBL" id="JADINH010000150">
    <property type="protein sequence ID" value="MBO8416130.1"/>
    <property type="molecule type" value="Genomic_DNA"/>
</dbReference>
<evidence type="ECO:0000259" key="6">
    <source>
        <dbReference type="Pfam" id="PF13860"/>
    </source>
</evidence>
<dbReference type="GO" id="GO:0044781">
    <property type="term" value="P:bacterial-type flagellum organization"/>
    <property type="evidence" value="ECO:0007669"/>
    <property type="project" value="UniProtKB-UniRule"/>
</dbReference>
<protein>
    <recommendedName>
        <fullName evidence="2 5">Basal-body rod modification protein FlgD</fullName>
    </recommendedName>
</protein>
<comment type="caution">
    <text evidence="8">The sequence shown here is derived from an EMBL/GenBank/DDBJ whole genome shotgun (WGS) entry which is preliminary data.</text>
</comment>
<dbReference type="Gene3D" id="2.60.40.4070">
    <property type="match status" value="1"/>
</dbReference>
<feature type="domain" description="FlgD/Vpr Ig-like" evidence="6">
    <location>
        <begin position="112"/>
        <end position="186"/>
    </location>
</feature>
<accession>A0A9D9DD24</accession>
<evidence type="ECO:0000256" key="3">
    <source>
        <dbReference type="ARBA" id="ARBA00022795"/>
    </source>
</evidence>
<dbReference type="Proteomes" id="UP000823631">
    <property type="component" value="Unassembled WGS sequence"/>
</dbReference>
<dbReference type="InterPro" id="IPR025965">
    <property type="entry name" value="FlgD/Vpr_Ig-like"/>
</dbReference>
<keyword evidence="8" id="KW-0966">Cell projection</keyword>
<dbReference type="Pfam" id="PF13860">
    <property type="entry name" value="FlgD_ig"/>
    <property type="match status" value="1"/>
</dbReference>
<comment type="similarity">
    <text evidence="1 5">Belongs to the FlgD family.</text>
</comment>
<evidence type="ECO:0000256" key="1">
    <source>
        <dbReference type="ARBA" id="ARBA00010577"/>
    </source>
</evidence>